<feature type="chain" id="PRO_5027760555" evidence="2">
    <location>
        <begin position="22"/>
        <end position="193"/>
    </location>
</feature>
<dbReference type="PANTHER" id="PTHR10170">
    <property type="entry name" value="HUNTINGTON DISEASE PROTEIN"/>
    <property type="match status" value="1"/>
</dbReference>
<organism evidence="3 4">
    <name type="scientific">Pteropus vampyrus</name>
    <name type="common">Large flying fox</name>
    <dbReference type="NCBI Taxonomy" id="132908"/>
    <lineage>
        <taxon>Eukaryota</taxon>
        <taxon>Metazoa</taxon>
        <taxon>Chordata</taxon>
        <taxon>Craniata</taxon>
        <taxon>Vertebrata</taxon>
        <taxon>Euteleostomi</taxon>
        <taxon>Mammalia</taxon>
        <taxon>Eutheria</taxon>
        <taxon>Laurasiatheria</taxon>
        <taxon>Chiroptera</taxon>
        <taxon>Yinpterochiroptera</taxon>
        <taxon>Pteropodoidea</taxon>
        <taxon>Pteropodidae</taxon>
        <taxon>Pteropodinae</taxon>
        <taxon>Pteropus</taxon>
    </lineage>
</organism>
<dbReference type="GO" id="GO:0005737">
    <property type="term" value="C:cytoplasm"/>
    <property type="evidence" value="ECO:0007669"/>
    <property type="project" value="TreeGrafter"/>
</dbReference>
<feature type="compositionally biased region" description="Low complexity" evidence="1">
    <location>
        <begin position="109"/>
        <end position="123"/>
    </location>
</feature>
<dbReference type="GeneID" id="105310508"/>
<dbReference type="AlphaFoldDB" id="A0A6P3RQD3"/>
<feature type="compositionally biased region" description="Polar residues" evidence="1">
    <location>
        <begin position="76"/>
        <end position="85"/>
    </location>
</feature>
<evidence type="ECO:0000256" key="1">
    <source>
        <dbReference type="SAM" id="MobiDB-lite"/>
    </source>
</evidence>
<feature type="compositionally biased region" description="Low complexity" evidence="1">
    <location>
        <begin position="50"/>
        <end position="65"/>
    </location>
</feature>
<feature type="non-terminal residue" evidence="4">
    <location>
        <position position="1"/>
    </location>
</feature>
<feature type="compositionally biased region" description="Polar residues" evidence="1">
    <location>
        <begin position="128"/>
        <end position="169"/>
    </location>
</feature>
<dbReference type="RefSeq" id="XP_011384987.2">
    <property type="nucleotide sequence ID" value="XM_011386685.2"/>
</dbReference>
<keyword evidence="3" id="KW-1185">Reference proteome</keyword>
<gene>
    <name evidence="4" type="primary">LOC105310508</name>
</gene>
<keyword evidence="2" id="KW-0732">Signal</keyword>
<evidence type="ECO:0000313" key="4">
    <source>
        <dbReference type="RefSeq" id="XP_011384987.2"/>
    </source>
</evidence>
<feature type="compositionally biased region" description="Low complexity" evidence="1">
    <location>
        <begin position="182"/>
        <end position="193"/>
    </location>
</feature>
<reference evidence="4" key="1">
    <citation type="submission" date="2025-08" db="UniProtKB">
        <authorList>
            <consortium name="RefSeq"/>
        </authorList>
    </citation>
    <scope>IDENTIFICATION</scope>
    <source>
        <tissue evidence="4">Kidney</tissue>
    </source>
</reference>
<dbReference type="OrthoDB" id="9351638at2759"/>
<evidence type="ECO:0000256" key="2">
    <source>
        <dbReference type="SAM" id="SignalP"/>
    </source>
</evidence>
<dbReference type="KEGG" id="pvp:105310508"/>
<evidence type="ECO:0000313" key="3">
    <source>
        <dbReference type="Proteomes" id="UP000515202"/>
    </source>
</evidence>
<sequence>SLNRPLLRLFLGKVLFGEAATLEDDSESRSEASSPAFTASAKGEIGGELAASSGVSTPGSASSAADSTGHDIITEQPRSQHTLQPDSVDLTGCDLTSTATDGDEEDILSHSSSQVSAVPSDPAMDLNDGTQASSPISDSSQTTTEGPDSAVTPSDSSEIVSGCQSTPQFLQRGLPRRPRPGPSCLLPSSRLSH</sequence>
<dbReference type="Proteomes" id="UP000515202">
    <property type="component" value="Unplaced"/>
</dbReference>
<dbReference type="InterPro" id="IPR028426">
    <property type="entry name" value="Huntingtin_fam"/>
</dbReference>
<accession>A0A6P3RQD3</accession>
<dbReference type="PANTHER" id="PTHR10170:SF10">
    <property type="entry name" value="HUNTINGTIN"/>
    <property type="match status" value="1"/>
</dbReference>
<protein>
    <submittedName>
        <fullName evidence="4">Huntingtin-like</fullName>
    </submittedName>
</protein>
<name>A0A6P3RQD3_PTEVA</name>
<feature type="region of interest" description="Disordered" evidence="1">
    <location>
        <begin position="21"/>
        <end position="193"/>
    </location>
</feature>
<feature type="signal peptide" evidence="2">
    <location>
        <begin position="1"/>
        <end position="21"/>
    </location>
</feature>
<proteinExistence type="predicted"/>